<gene>
    <name evidence="2" type="ORF">HMPREF1219_02439</name>
</gene>
<reference evidence="2 3" key="1">
    <citation type="submission" date="2013-05" db="EMBL/GenBank/DDBJ databases">
        <title>The Genome Sequence of Corynebacterium pyruviciproducens 1773O (ATCC BAA-1742).</title>
        <authorList>
            <consortium name="The Broad Institute Genomics Platform"/>
            <person name="Earl A."/>
            <person name="Ward D."/>
            <person name="Feldgarden M."/>
            <person name="Gevers D."/>
            <person name="Tong J."/>
            <person name="Walker B."/>
            <person name="Young S."/>
            <person name="Zeng Q."/>
            <person name="Gargeya S."/>
            <person name="Fitzgerald M."/>
            <person name="Haas B."/>
            <person name="Abouelleil A."/>
            <person name="Allen A.W."/>
            <person name="Alvarado L."/>
            <person name="Arachchi H.M."/>
            <person name="Berlin A.M."/>
            <person name="Chapman S.B."/>
            <person name="Gainer-Dewar J."/>
            <person name="Goldberg J."/>
            <person name="Griggs A."/>
            <person name="Gujja S."/>
            <person name="Hansen M."/>
            <person name="Howarth C."/>
            <person name="Imamovic A."/>
            <person name="Ireland A."/>
            <person name="Larimer J."/>
            <person name="McCowan C."/>
            <person name="Murphy C."/>
            <person name="Pearson M."/>
            <person name="Poon T.W."/>
            <person name="Priest M."/>
            <person name="Roberts A."/>
            <person name="Saif S."/>
            <person name="Shea T."/>
            <person name="Sisk P."/>
            <person name="Sykes S."/>
            <person name="Wortman J."/>
            <person name="Nusbaum C."/>
            <person name="Birren B."/>
        </authorList>
    </citation>
    <scope>NUCLEOTIDE SEQUENCE [LARGE SCALE GENOMIC DNA]</scope>
    <source>
        <strain evidence="2 3">ATCC BAA-1742</strain>
    </source>
</reference>
<dbReference type="EMBL" id="ATBY01000017">
    <property type="protein sequence ID" value="EPD68019.1"/>
    <property type="molecule type" value="Genomic_DNA"/>
</dbReference>
<keyword evidence="3" id="KW-1185">Reference proteome</keyword>
<accession>S2ZVD9</accession>
<protein>
    <submittedName>
        <fullName evidence="2">Uncharacterized protein</fullName>
    </submittedName>
</protein>
<evidence type="ECO:0000313" key="3">
    <source>
        <dbReference type="Proteomes" id="UP000014408"/>
    </source>
</evidence>
<dbReference type="HOGENOM" id="CLU_504848_0_0_11"/>
<evidence type="ECO:0000256" key="1">
    <source>
        <dbReference type="SAM" id="SignalP"/>
    </source>
</evidence>
<feature type="signal peptide" evidence="1">
    <location>
        <begin position="1"/>
        <end position="18"/>
    </location>
</feature>
<sequence length="464" mass="48175">MHIKIPAILALTSTLALTAPVGVATPQVAATSTQPIVAGAVAGGPAEMPGEPRVGNAMVAGHARYGGVAPGDGGSAVPESTPVNLQWLGRDGFVSPVYTTVTHTRAGEWAFDLPLARDAFGRGHRFNPGRGDTFRVWVDPFTNERGNTVTVLGYPASGAYGAVGRSTKDVVISLFEHPGNYMFAAPTSGDAPAGAAVKVAGTVWFESDAAAEPGHRDKGDGDRAAQGYTVEFSGLNEVGRTEIANALSRDPRGGQEDITRKILLAYPEFIAGTATARVDAEGRYSLSLPADTDPQSIYGVVRDVQGHTVETLSPFTTPRFSSPGKIGDLAPNSPELTDTGWDNVNFAVVPWGNVAVEIVGKDSSNRRVAPGENLEVRLTGKLPPFVNTLEWRNDTGALLSTCVIEVINDGASCSLALTSARPEPTSYSVGLVSGSTLVAADSVAVGGTGTVSPPKSSRIHVGFS</sequence>
<evidence type="ECO:0000313" key="2">
    <source>
        <dbReference type="EMBL" id="EPD68019.1"/>
    </source>
</evidence>
<proteinExistence type="predicted"/>
<organism evidence="2 3">
    <name type="scientific">Corynebacterium pyruviciproducens ATCC BAA-1742</name>
    <dbReference type="NCBI Taxonomy" id="1125779"/>
    <lineage>
        <taxon>Bacteria</taxon>
        <taxon>Bacillati</taxon>
        <taxon>Actinomycetota</taxon>
        <taxon>Actinomycetes</taxon>
        <taxon>Mycobacteriales</taxon>
        <taxon>Corynebacteriaceae</taxon>
        <taxon>Corynebacterium</taxon>
    </lineage>
</organism>
<dbReference type="PATRIC" id="fig|1125779.3.peg.2382"/>
<dbReference type="Proteomes" id="UP000014408">
    <property type="component" value="Unassembled WGS sequence"/>
</dbReference>
<feature type="chain" id="PRO_5039724349" evidence="1">
    <location>
        <begin position="19"/>
        <end position="464"/>
    </location>
</feature>
<name>S2ZVD9_9CORY</name>
<dbReference type="RefSeq" id="WP_016459156.1">
    <property type="nucleotide sequence ID" value="NZ_KE150448.1"/>
</dbReference>
<comment type="caution">
    <text evidence="2">The sequence shown here is derived from an EMBL/GenBank/DDBJ whole genome shotgun (WGS) entry which is preliminary data.</text>
</comment>
<keyword evidence="1" id="KW-0732">Signal</keyword>
<dbReference type="AlphaFoldDB" id="S2ZVD9"/>